<organism evidence="1 2">
    <name type="scientific">Brassica cretica</name>
    <name type="common">Mustard</name>
    <dbReference type="NCBI Taxonomy" id="69181"/>
    <lineage>
        <taxon>Eukaryota</taxon>
        <taxon>Viridiplantae</taxon>
        <taxon>Streptophyta</taxon>
        <taxon>Embryophyta</taxon>
        <taxon>Tracheophyta</taxon>
        <taxon>Spermatophyta</taxon>
        <taxon>Magnoliopsida</taxon>
        <taxon>eudicotyledons</taxon>
        <taxon>Gunneridae</taxon>
        <taxon>Pentapetalae</taxon>
        <taxon>rosids</taxon>
        <taxon>malvids</taxon>
        <taxon>Brassicales</taxon>
        <taxon>Brassicaceae</taxon>
        <taxon>Brassiceae</taxon>
        <taxon>Brassica</taxon>
    </lineage>
</organism>
<comment type="caution">
    <text evidence="1">The sequence shown here is derived from an EMBL/GenBank/DDBJ whole genome shotgun (WGS) entry which is preliminary data.</text>
</comment>
<dbReference type="AlphaFoldDB" id="A0A8S9GFD0"/>
<sequence length="174" mass="19238">MSASGRDGVASLDRRRLVVSGQGTIGFKRTLLVGARAQWPACVGLACGLKGGRLCRFSGRELRLLTFGPPRKFRFVGSRRLRACGGSRVFDRHIERSVSAHIPVPHRFFEPLLVGCGELCAVMFTRSEYSVLKGIEVVLLSLIHETVQNKSSISRCTVERLLPYARNPKDSEPI</sequence>
<gene>
    <name evidence="1" type="ORF">F2Q68_00032296</name>
</gene>
<protein>
    <submittedName>
        <fullName evidence="1">Uncharacterized protein</fullName>
    </submittedName>
</protein>
<name>A0A8S9GFD0_BRACR</name>
<evidence type="ECO:0000313" key="2">
    <source>
        <dbReference type="Proteomes" id="UP000712281"/>
    </source>
</evidence>
<dbReference type="EMBL" id="QGKW02002005">
    <property type="protein sequence ID" value="KAF2542946.1"/>
    <property type="molecule type" value="Genomic_DNA"/>
</dbReference>
<dbReference type="Proteomes" id="UP000712281">
    <property type="component" value="Unassembled WGS sequence"/>
</dbReference>
<reference evidence="1" key="1">
    <citation type="submission" date="2019-12" db="EMBL/GenBank/DDBJ databases">
        <title>Genome sequencing and annotation of Brassica cretica.</title>
        <authorList>
            <person name="Studholme D.J."/>
            <person name="Sarris P.F."/>
        </authorList>
    </citation>
    <scope>NUCLEOTIDE SEQUENCE</scope>
    <source>
        <strain evidence="1">PFS-001/15</strain>
        <tissue evidence="1">Leaf</tissue>
    </source>
</reference>
<proteinExistence type="predicted"/>
<accession>A0A8S9GFD0</accession>
<evidence type="ECO:0000313" key="1">
    <source>
        <dbReference type="EMBL" id="KAF2542946.1"/>
    </source>
</evidence>